<dbReference type="GO" id="GO:0030027">
    <property type="term" value="C:lamellipodium"/>
    <property type="evidence" value="ECO:0007669"/>
    <property type="project" value="TreeGrafter"/>
</dbReference>
<feature type="compositionally biased region" description="Acidic residues" evidence="2">
    <location>
        <begin position="721"/>
        <end position="739"/>
    </location>
</feature>
<dbReference type="SMART" id="SM00248">
    <property type="entry name" value="ANK"/>
    <property type="match status" value="5"/>
</dbReference>
<dbReference type="GO" id="GO:0005525">
    <property type="term" value="F:GTP binding"/>
    <property type="evidence" value="ECO:0007669"/>
    <property type="project" value="InterPro"/>
</dbReference>
<dbReference type="SMART" id="SM00315">
    <property type="entry name" value="RGS"/>
    <property type="match status" value="1"/>
</dbReference>
<dbReference type="InterPro" id="IPR027417">
    <property type="entry name" value="P-loop_NTPase"/>
</dbReference>
<gene>
    <name evidence="4" type="ORF">M0812_08272</name>
</gene>
<dbReference type="SUPFAM" id="SSF52047">
    <property type="entry name" value="RNI-like"/>
    <property type="match status" value="2"/>
</dbReference>
<sequence>MEKNSIGFYKVKVTNRGNVTEQMLLLTNFRISLYSTKKDMEQGKFNQSHHYYDLEKINSLDSLSFELVYTKETIHVFTEHTNKILFLIAQQIQDITQCFPENKKVKFIFHPKKRSDFFVRQLKEMNDQIEKQLQTKPNDPKYFGNNFITCYKASCNYLGIPESSSFLLNLQNFFRMELLNPFLFSEKTYLAKQDHETIDHFNIEPLFYALVHSTYFRSIDLTNINSNNLLSLLSKVITENTTISSIVMSNLEHFENFPKIIQGLESNPKIPLKKLDVSNNPLGDKISFKLILNICNLDSGIEEINISNCEISGKGISKIFLELKDHAKIHQSLKKIDISKNKISQVGSKAIEKWLVNSSLIKKNSLKDINLGGGSLAINNIIKILEENFADKFEKLDISGSKINTKNGSMLSSFVKKSKELKYLNLSNCKINKSTLQSLLKAIETNKYIKNLILILNNNSLGSNGANLIGNHLKNDNKIQCLILDENNFKSKGVLFIFQSLMKNTTVRHLSIARNIKKGDNNDDLINLLDKFLIENKTIKVLNLEGATKNYKFGSALKSILTSLGENPNLKRLNVGYNDLGDEGLFLLGSSLQKNTNLTALRIDEVGGEVTVNGLKYFVKNIIKNNQIADFTLPTNLSKKIGKKKIIEEFEQSIQFMLERNNNRNLVKKLAPLKKRQNSENHLQRNSSSSSLSYSSKENENENNQNDIIIEKLNNYGDYYESGDCDSGGGDDDDDEQDGEEKGRKNENKITNSQVNLKKVALISESKTTLDSSYDLFDDDLHNKLGFKKNPNRLNDETLNNHNTINVETKIDKKNNIGKGGDDVNNYLQKTLKKEIKFNKILRVKSFLDQKTFFYDNTVPQEIQEKRKQHISSLVTCAMDQKLIVAFNESKINLIKKLLELNSKQAQSRDNIFQMINPKDGNTVLHYVCLIGDSQLLSKILRLEGSVLMLNYPNKMGLTPLHLLMKKNPNTECLLLLSDYYVDYNATDKRGWNALQLLLYSYELFPGIDCVVKMLLDRGIDPNHSDESGSSAMHRAAGSGINGPLQYLIEYGGDVNKKDNSDSTPLHKAARNGRIQSVNILLKHGAHINILDCVGNTPVSLSRIFDQKKVEMLLDPKSRSEHNIVLEYDDEFSQSNRLLGEKDDSYHQYTILLIGSMKCGKSKLVKRFRTKLFSDRYYPTIAKDYKLKSIIESKRVLIKILDVSGDPIYQSFQSDWIRKADGFIFCYSINDKKESLEELVNYHKKISILQDNPKKIPMILASLKNDLNTQVVIPNEDGKHLAKQFKCPFLSVSAKGNYNVDLAFKMILMEIQTMPSSNRKPTKGQEFLTAISKKRGLFSKFRSNHSNQQFNNQFNKNNKNKNLISFEEMIKSKKILDYFYIFLQKEYAEENLMFYSVVKSFKQIEPQSKQFIQITAKKIYENYVSVNAELQINIDYPVRNDIIQKIENINSIDQELFDSAMIQIMEMLKTDCYPKFVKSSFYEQLINKIYAK</sequence>
<dbReference type="GO" id="GO:0005886">
    <property type="term" value="C:plasma membrane"/>
    <property type="evidence" value="ECO:0007669"/>
    <property type="project" value="TreeGrafter"/>
</dbReference>
<feature type="region of interest" description="Disordered" evidence="2">
    <location>
        <begin position="721"/>
        <end position="750"/>
    </location>
</feature>
<dbReference type="Gene3D" id="1.10.167.10">
    <property type="entry name" value="Regulator of G-protein Signalling 4, domain 2"/>
    <property type="match status" value="1"/>
</dbReference>
<dbReference type="InterPro" id="IPR036770">
    <property type="entry name" value="Ankyrin_rpt-contain_sf"/>
</dbReference>
<name>A0AAV8A1L0_9EUKA</name>
<dbReference type="FunFam" id="3.40.50.300:FF:001447">
    <property type="entry name" value="Ras-related protein Rab-1B"/>
    <property type="match status" value="1"/>
</dbReference>
<dbReference type="SMART" id="SM00368">
    <property type="entry name" value="LRR_RI"/>
    <property type="match status" value="4"/>
</dbReference>
<keyword evidence="1" id="KW-0040">ANK repeat</keyword>
<dbReference type="Pfam" id="PF12796">
    <property type="entry name" value="Ank_2"/>
    <property type="match status" value="2"/>
</dbReference>
<dbReference type="SUPFAM" id="SSF48097">
    <property type="entry name" value="Regulator of G-protein signaling, RGS"/>
    <property type="match status" value="1"/>
</dbReference>
<dbReference type="Pfam" id="PF13516">
    <property type="entry name" value="LRR_6"/>
    <property type="match status" value="1"/>
</dbReference>
<dbReference type="NCBIfam" id="TIGR00231">
    <property type="entry name" value="small_GTP"/>
    <property type="match status" value="1"/>
</dbReference>
<feature type="repeat" description="ANK" evidence="1">
    <location>
        <begin position="1028"/>
        <end position="1060"/>
    </location>
</feature>
<dbReference type="PANTHER" id="PTHR24112:SF66">
    <property type="entry name" value="LEUCINE-RICH REPEAT, ISOFORM F"/>
    <property type="match status" value="1"/>
</dbReference>
<dbReference type="GO" id="GO:0034315">
    <property type="term" value="P:regulation of Arp2/3 complex-mediated actin nucleation"/>
    <property type="evidence" value="ECO:0007669"/>
    <property type="project" value="TreeGrafter"/>
</dbReference>
<evidence type="ECO:0000256" key="1">
    <source>
        <dbReference type="PROSITE-ProRule" id="PRU00023"/>
    </source>
</evidence>
<dbReference type="InterPro" id="IPR001806">
    <property type="entry name" value="Small_GTPase"/>
</dbReference>
<dbReference type="PROSITE" id="PS50297">
    <property type="entry name" value="ANK_REP_REGION"/>
    <property type="match status" value="2"/>
</dbReference>
<dbReference type="InterPro" id="IPR016137">
    <property type="entry name" value="RGS"/>
</dbReference>
<dbReference type="PRINTS" id="PR00449">
    <property type="entry name" value="RASTRNSFRMNG"/>
</dbReference>
<dbReference type="InterPro" id="IPR036305">
    <property type="entry name" value="RGS_sf"/>
</dbReference>
<feature type="region of interest" description="Disordered" evidence="2">
    <location>
        <begin position="672"/>
        <end position="705"/>
    </location>
</feature>
<protein>
    <submittedName>
        <fullName evidence="4">Leucine-rich repeat isoform f</fullName>
    </submittedName>
</protein>
<dbReference type="GO" id="GO:0016477">
    <property type="term" value="P:cell migration"/>
    <property type="evidence" value="ECO:0007669"/>
    <property type="project" value="TreeGrafter"/>
</dbReference>
<dbReference type="SUPFAM" id="SSF52540">
    <property type="entry name" value="P-loop containing nucleoside triphosphate hydrolases"/>
    <property type="match status" value="1"/>
</dbReference>
<dbReference type="SMART" id="SM00173">
    <property type="entry name" value="RAS"/>
    <property type="match status" value="1"/>
</dbReference>
<dbReference type="Gene3D" id="3.80.10.10">
    <property type="entry name" value="Ribonuclease Inhibitor"/>
    <property type="match status" value="1"/>
</dbReference>
<dbReference type="PANTHER" id="PTHR24112">
    <property type="entry name" value="LEUCINE-RICH REPEAT, ISOFORM F-RELATED"/>
    <property type="match status" value="1"/>
</dbReference>
<feature type="domain" description="RGS" evidence="3">
    <location>
        <begin position="1365"/>
        <end position="1486"/>
    </location>
</feature>
<dbReference type="SMART" id="SM00175">
    <property type="entry name" value="RAB"/>
    <property type="match status" value="1"/>
</dbReference>
<dbReference type="Gene3D" id="3.40.50.300">
    <property type="entry name" value="P-loop containing nucleotide triphosphate hydrolases"/>
    <property type="match status" value="1"/>
</dbReference>
<dbReference type="InterPro" id="IPR001611">
    <property type="entry name" value="Leu-rich_rpt"/>
</dbReference>
<comment type="caution">
    <text evidence="4">The sequence shown here is derived from an EMBL/GenBank/DDBJ whole genome shotgun (WGS) entry which is preliminary data.</text>
</comment>
<dbReference type="InterPro" id="IPR005225">
    <property type="entry name" value="Small_GTP-bd"/>
</dbReference>
<dbReference type="Gene3D" id="1.25.40.20">
    <property type="entry name" value="Ankyrin repeat-containing domain"/>
    <property type="match status" value="1"/>
</dbReference>
<dbReference type="EMBL" id="JANTQA010000020">
    <property type="protein sequence ID" value="KAJ3446463.1"/>
    <property type="molecule type" value="Genomic_DNA"/>
</dbReference>
<dbReference type="CDD" id="cd07440">
    <property type="entry name" value="RGS"/>
    <property type="match status" value="1"/>
</dbReference>
<organism evidence="4 5">
    <name type="scientific">Anaeramoeba flamelloides</name>
    <dbReference type="NCBI Taxonomy" id="1746091"/>
    <lineage>
        <taxon>Eukaryota</taxon>
        <taxon>Metamonada</taxon>
        <taxon>Anaeramoebidae</taxon>
        <taxon>Anaeramoeba</taxon>
    </lineage>
</organism>
<evidence type="ECO:0000313" key="5">
    <source>
        <dbReference type="Proteomes" id="UP001146793"/>
    </source>
</evidence>
<dbReference type="GO" id="GO:0003924">
    <property type="term" value="F:GTPase activity"/>
    <property type="evidence" value="ECO:0007669"/>
    <property type="project" value="InterPro"/>
</dbReference>
<dbReference type="PROSITE" id="PS50132">
    <property type="entry name" value="RGS"/>
    <property type="match status" value="1"/>
</dbReference>
<evidence type="ECO:0000313" key="4">
    <source>
        <dbReference type="EMBL" id="KAJ3446463.1"/>
    </source>
</evidence>
<dbReference type="Proteomes" id="UP001146793">
    <property type="component" value="Unassembled WGS sequence"/>
</dbReference>
<evidence type="ECO:0000256" key="2">
    <source>
        <dbReference type="SAM" id="MobiDB-lite"/>
    </source>
</evidence>
<dbReference type="PROSITE" id="PS50088">
    <property type="entry name" value="ANK_REPEAT"/>
    <property type="match status" value="2"/>
</dbReference>
<dbReference type="PROSITE" id="PS51419">
    <property type="entry name" value="RAB"/>
    <property type="match status" value="1"/>
</dbReference>
<dbReference type="InterPro" id="IPR032675">
    <property type="entry name" value="LRR_dom_sf"/>
</dbReference>
<evidence type="ECO:0000259" key="3">
    <source>
        <dbReference type="PROSITE" id="PS50132"/>
    </source>
</evidence>
<dbReference type="SMART" id="SM00174">
    <property type="entry name" value="RHO"/>
    <property type="match status" value="1"/>
</dbReference>
<feature type="repeat" description="ANK" evidence="1">
    <location>
        <begin position="1061"/>
        <end position="1093"/>
    </location>
</feature>
<feature type="compositionally biased region" description="Low complexity" evidence="2">
    <location>
        <begin position="684"/>
        <end position="705"/>
    </location>
</feature>
<dbReference type="InterPro" id="IPR044926">
    <property type="entry name" value="RGS_subdomain_2"/>
</dbReference>
<dbReference type="InterPro" id="IPR051279">
    <property type="entry name" value="PP1-Reg/Actin-Interact_Protein"/>
</dbReference>
<dbReference type="Pfam" id="PF00071">
    <property type="entry name" value="Ras"/>
    <property type="match status" value="1"/>
</dbReference>
<reference evidence="4" key="1">
    <citation type="submission" date="2022-08" db="EMBL/GenBank/DDBJ databases">
        <title>Novel sulphate-reducing endosymbionts in the free-living metamonad Anaeramoeba.</title>
        <authorList>
            <person name="Jerlstrom-Hultqvist J."/>
            <person name="Cepicka I."/>
            <person name="Gallot-Lavallee L."/>
            <person name="Salas-Leiva D."/>
            <person name="Curtis B.A."/>
            <person name="Zahonova K."/>
            <person name="Pipaliya S."/>
            <person name="Dacks J."/>
            <person name="Roger A.J."/>
        </authorList>
    </citation>
    <scope>NUCLEOTIDE SEQUENCE</scope>
    <source>
        <strain evidence="4">Busselton2</strain>
    </source>
</reference>
<dbReference type="InterPro" id="IPR002110">
    <property type="entry name" value="Ankyrin_rpt"/>
</dbReference>
<dbReference type="SUPFAM" id="SSF48403">
    <property type="entry name" value="Ankyrin repeat"/>
    <property type="match status" value="1"/>
</dbReference>
<accession>A0AAV8A1L0</accession>
<dbReference type="Pfam" id="PF00615">
    <property type="entry name" value="RGS"/>
    <property type="match status" value="1"/>
</dbReference>
<proteinExistence type="predicted"/>
<dbReference type="PROSITE" id="PS51421">
    <property type="entry name" value="RAS"/>
    <property type="match status" value="1"/>
</dbReference>